<organism evidence="2 3">
    <name type="scientific">Passalora fulva</name>
    <name type="common">Tomato leaf mold</name>
    <name type="synonym">Cladosporium fulvum</name>
    <dbReference type="NCBI Taxonomy" id="5499"/>
    <lineage>
        <taxon>Eukaryota</taxon>
        <taxon>Fungi</taxon>
        <taxon>Dikarya</taxon>
        <taxon>Ascomycota</taxon>
        <taxon>Pezizomycotina</taxon>
        <taxon>Dothideomycetes</taxon>
        <taxon>Dothideomycetidae</taxon>
        <taxon>Mycosphaerellales</taxon>
        <taxon>Mycosphaerellaceae</taxon>
        <taxon>Fulvia</taxon>
    </lineage>
</organism>
<dbReference type="OrthoDB" id="3649779at2759"/>
<evidence type="ECO:0000256" key="1">
    <source>
        <dbReference type="SAM" id="MobiDB-lite"/>
    </source>
</evidence>
<dbReference type="RefSeq" id="XP_047761658.1">
    <property type="nucleotide sequence ID" value="XM_047905240.1"/>
</dbReference>
<gene>
    <name evidence="2" type="ORF">CLAFUR5_06092</name>
</gene>
<reference evidence="2" key="2">
    <citation type="journal article" date="2022" name="Microb. Genom.">
        <title>A chromosome-scale genome assembly of the tomato pathogen Cladosporium fulvum reveals a compartmentalized genome architecture and the presence of a dispensable chromosome.</title>
        <authorList>
            <person name="Zaccaron A.Z."/>
            <person name="Chen L.H."/>
            <person name="Samaras A."/>
            <person name="Stergiopoulos I."/>
        </authorList>
    </citation>
    <scope>NUCLEOTIDE SEQUENCE</scope>
    <source>
        <strain evidence="2">Race5_Kim</strain>
    </source>
</reference>
<keyword evidence="3" id="KW-1185">Reference proteome</keyword>
<dbReference type="Proteomes" id="UP000756132">
    <property type="component" value="Chromosome 5"/>
</dbReference>
<proteinExistence type="predicted"/>
<dbReference type="GeneID" id="71985970"/>
<name>A0A9Q8LH47_PASFU</name>
<feature type="region of interest" description="Disordered" evidence="1">
    <location>
        <begin position="1"/>
        <end position="46"/>
    </location>
</feature>
<dbReference type="EMBL" id="CP090167">
    <property type="protein sequence ID" value="UJO17292.1"/>
    <property type="molecule type" value="Genomic_DNA"/>
</dbReference>
<evidence type="ECO:0000313" key="2">
    <source>
        <dbReference type="EMBL" id="UJO17292.1"/>
    </source>
</evidence>
<protein>
    <submittedName>
        <fullName evidence="2">Uncharacterized protein</fullName>
    </submittedName>
</protein>
<dbReference type="KEGG" id="ffu:CLAFUR5_06092"/>
<dbReference type="AlphaFoldDB" id="A0A9Q8LH47"/>
<reference evidence="2" key="1">
    <citation type="submission" date="2021-12" db="EMBL/GenBank/DDBJ databases">
        <authorList>
            <person name="Zaccaron A."/>
            <person name="Stergiopoulos I."/>
        </authorList>
    </citation>
    <scope>NUCLEOTIDE SEQUENCE</scope>
    <source>
        <strain evidence="2">Race5_Kim</strain>
    </source>
</reference>
<evidence type="ECO:0000313" key="3">
    <source>
        <dbReference type="Proteomes" id="UP000756132"/>
    </source>
</evidence>
<sequence length="451" mass="50914">MGSVFSSPNPVDRTPRRTTTPTMPGGKVLDRRPIPNGYVSPGNSPFLKKHPREIRDKIYDELLIVHMTPEDWEKYEDVKNHDRASDFARECVFDDFDQEYALMPNVKINEQNNKGTRYIARNKGILLANKQIYQEATSVLFGKNLWGAIPEFERIWSFWRCDSYKCQPVERPCYVRPETAANIKHLLIIVNVRGLPAESHNLKRNLYMMVDTLKGIGIQLQTLKVRYWTQYGGEVEALREDLEGPLPPGIPPRPIMMKNFTTGRYDMVRRSEINTKLFRDINILEPLRRLKGVAQEASIRGDLPQAYKDELTKVLTSATPTCATKKKLQEKAAAERKRQAASTPSPSLAEFARDMLAKDPNADAGMRGLYQQLMRTSVKSPAVMAELFKEPTKEEIDRISAQCRADRVARDAEVEGQGASEGEVEEQVSLSGIGVIAGKPIFGPPRPPGMA</sequence>
<accession>A0A9Q8LH47</accession>